<dbReference type="InterPro" id="IPR032514">
    <property type="entry name" value="GtaA_central"/>
</dbReference>
<comment type="caution">
    <text evidence="4">The sequence shown here is derived from an EMBL/GenBank/DDBJ whole genome shotgun (WGS) entry which is preliminary data.</text>
</comment>
<gene>
    <name evidence="4" type="ORF">CTER_1186</name>
</gene>
<evidence type="ECO:0000259" key="2">
    <source>
        <dbReference type="Pfam" id="PF16335"/>
    </source>
</evidence>
<dbReference type="InterPro" id="IPR033433">
    <property type="entry name" value="GtaA_N"/>
</dbReference>
<dbReference type="Pfam" id="PF16334">
    <property type="entry name" value="DUF4964"/>
    <property type="match status" value="1"/>
</dbReference>
<evidence type="ECO:0000313" key="4">
    <source>
        <dbReference type="EMBL" id="EMS72873.1"/>
    </source>
</evidence>
<feature type="domain" description="Glutaminase A N-terminal" evidence="3">
    <location>
        <begin position="75"/>
        <end position="194"/>
    </location>
</feature>
<dbReference type="PANTHER" id="PTHR31987">
    <property type="entry name" value="GLUTAMINASE A-RELATED"/>
    <property type="match status" value="1"/>
</dbReference>
<accession>S0FWG1</accession>
<protein>
    <recommendedName>
        <fullName evidence="6">Glutaminase</fullName>
    </recommendedName>
</protein>
<dbReference type="PATRIC" id="fig|1195236.3.peg.1490"/>
<dbReference type="Pfam" id="PF17168">
    <property type="entry name" value="DUF5127"/>
    <property type="match status" value="2"/>
</dbReference>
<dbReference type="Pfam" id="PF16335">
    <property type="entry name" value="GtaA_6_Hairpin"/>
    <property type="match status" value="1"/>
</dbReference>
<proteinExistence type="predicted"/>
<keyword evidence="5" id="KW-1185">Reference proteome</keyword>
<dbReference type="Proteomes" id="UP000014155">
    <property type="component" value="Unassembled WGS sequence"/>
</dbReference>
<name>S0FWG1_RUMCE</name>
<dbReference type="AlphaFoldDB" id="S0FWG1"/>
<evidence type="ECO:0000259" key="1">
    <source>
        <dbReference type="Pfam" id="PF16334"/>
    </source>
</evidence>
<dbReference type="PANTHER" id="PTHR31987:SF1">
    <property type="entry name" value="GLUTAMINASE A"/>
    <property type="match status" value="1"/>
</dbReference>
<reference evidence="4 5" key="1">
    <citation type="journal article" date="2013" name="Genome Announc.">
        <title>Draft Genome Sequence of the Cellulolytic, Mesophilic, Anaerobic Bacterium Clostridium termitidis Strain CT1112 (DSM 5398).</title>
        <authorList>
            <person name="Lal S."/>
            <person name="Ramachandran U."/>
            <person name="Zhang X."/>
            <person name="Munir R."/>
            <person name="Sparling R."/>
            <person name="Levin D.B."/>
        </authorList>
    </citation>
    <scope>NUCLEOTIDE SEQUENCE [LARGE SCALE GENOMIC DNA]</scope>
    <source>
        <strain evidence="4 5">CT1112</strain>
    </source>
</reference>
<dbReference type="eggNOG" id="COG3387">
    <property type="taxonomic scope" value="Bacteria"/>
</dbReference>
<sequence>MKLRAPATPLITIDPYFSVWSFKDELNGGETVHWTGKSNAVTGVLQLDGREYLFMGDRKNMGKMAQTGCKINAMSTIYTFEVESVELKLVFTSPLLLDDLKVLSRPVSYLKAQVRSLDGRPRNIKINLYVSDDLCVNNRDEQETGGELLAMENEVVCARMGSTSQQVLNRAGDDVRIDWGYFYLAAKYGCPEISIRKQGEATELEASAVLDTAGQNHALFAFAYDDIYSIQYFGQNLKGFWTRESEDIKEIIGRAFDQYDDIMSRCSLFSEELYKRAAASGGSKYAELLLLAYRQVIAAHKLCADKDGELLFISKECFSNGCAATVDVTYPSIPMFLLYNPELVKGMLRPVFKYAASDVWCHDFAPHDAGTYPLLNGQVYGGGTNLEDQMPIEECGNMLITAAALSLAGGSFDFAAKYLPLLKQWAEYLISNGADPENQLCTDDFAGHLAHNCNLAAKAVMGIASFGIIMENLSGSEESWVYYNAARDMAKSWTERALNEDGTFRLTFDKPGTFSMKYNLIWDRIFKTGLFPEEVLDAELKSYFIHINTYGMPLDNRAAYTKSDWLVWSAALMPGKADFEKMIEPLWKAYNESESRVPMSDWYDTLTAKQVGFQHRSVQGGLFIKLLVDGGFRVKL</sequence>
<evidence type="ECO:0000313" key="5">
    <source>
        <dbReference type="Proteomes" id="UP000014155"/>
    </source>
</evidence>
<dbReference type="SUPFAM" id="SSF48208">
    <property type="entry name" value="Six-hairpin glycosidases"/>
    <property type="match status" value="1"/>
</dbReference>
<feature type="domain" description="DUF4964" evidence="1">
    <location>
        <begin position="2"/>
        <end position="58"/>
    </location>
</feature>
<dbReference type="RefSeq" id="WP_004624607.1">
    <property type="nucleotide sequence ID" value="NZ_AORV01000025.1"/>
</dbReference>
<dbReference type="STRING" id="1195236.CTER_1186"/>
<dbReference type="EMBL" id="AORV01000025">
    <property type="protein sequence ID" value="EMS72873.1"/>
    <property type="molecule type" value="Genomic_DNA"/>
</dbReference>
<evidence type="ECO:0008006" key="6">
    <source>
        <dbReference type="Google" id="ProtNLM"/>
    </source>
</evidence>
<dbReference type="GO" id="GO:0005975">
    <property type="term" value="P:carbohydrate metabolic process"/>
    <property type="evidence" value="ECO:0007669"/>
    <property type="project" value="InterPro"/>
</dbReference>
<feature type="domain" description="Glutaminase A N-terminal" evidence="3">
    <location>
        <begin position="214"/>
        <end position="274"/>
    </location>
</feature>
<organism evidence="4 5">
    <name type="scientific">Ruminiclostridium cellobioparum subsp. termitidis CT1112</name>
    <dbReference type="NCBI Taxonomy" id="1195236"/>
    <lineage>
        <taxon>Bacteria</taxon>
        <taxon>Bacillati</taxon>
        <taxon>Bacillota</taxon>
        <taxon>Clostridia</taxon>
        <taxon>Eubacteriales</taxon>
        <taxon>Oscillospiraceae</taxon>
        <taxon>Ruminiclostridium</taxon>
    </lineage>
</organism>
<evidence type="ECO:0000259" key="3">
    <source>
        <dbReference type="Pfam" id="PF17168"/>
    </source>
</evidence>
<dbReference type="InterPro" id="IPR008928">
    <property type="entry name" value="6-hairpin_glycosidase_sf"/>
</dbReference>
<dbReference type="InterPro" id="IPR052743">
    <property type="entry name" value="Glutaminase_GtaA"/>
</dbReference>
<dbReference type="InterPro" id="IPR032515">
    <property type="entry name" value="DUF4964"/>
</dbReference>
<feature type="domain" description="Glutaminase A central" evidence="2">
    <location>
        <begin position="282"/>
        <end position="626"/>
    </location>
</feature>